<sequence>MGCHQSTHDASTPLPPRHTTTEQPPPSSTNLLNYNSAALGSDDTMFQYGSGAPSTQSYEAPPPATLGTDTFIANELGQYTSGPIDNIWSDPRSTRPVPAAPMTNPDSGRNIWTIQSAQPSWRNIWGLLSQSKNSATESAQGNNLWNYHSNDSDVKNVWSTNGGAPSSSQSASGRPPLSSQSSTSSMGRPHLSGRPPMSLRAPPKSMSNLNVIDEDSIVHAAAPPSSGASQHV</sequence>
<feature type="region of interest" description="Disordered" evidence="1">
    <location>
        <begin position="1"/>
        <end position="30"/>
    </location>
</feature>
<dbReference type="OrthoDB" id="10367200at2759"/>
<dbReference type="Proteomes" id="UP000332933">
    <property type="component" value="Unassembled WGS sequence"/>
</dbReference>
<evidence type="ECO:0000313" key="2">
    <source>
        <dbReference type="EMBL" id="KAF0719341.1"/>
    </source>
</evidence>
<proteinExistence type="predicted"/>
<feature type="compositionally biased region" description="Polar residues" evidence="1">
    <location>
        <begin position="1"/>
        <end position="10"/>
    </location>
</feature>
<dbReference type="EMBL" id="CAADRA010000077">
    <property type="protein sequence ID" value="VFT78322.1"/>
    <property type="molecule type" value="Genomic_DNA"/>
</dbReference>
<feature type="region of interest" description="Disordered" evidence="1">
    <location>
        <begin position="156"/>
        <end position="232"/>
    </location>
</feature>
<feature type="compositionally biased region" description="Low complexity" evidence="1">
    <location>
        <begin position="162"/>
        <end position="185"/>
    </location>
</feature>
<gene>
    <name evidence="3" type="primary">Aste57867_1101</name>
    <name evidence="2" type="ORF">As57867_001100</name>
    <name evidence="3" type="ORF">ASTE57867_1101</name>
</gene>
<protein>
    <submittedName>
        <fullName evidence="3">Aste57867_1101 protein</fullName>
    </submittedName>
</protein>
<accession>A0A485K8H9</accession>
<evidence type="ECO:0000313" key="4">
    <source>
        <dbReference type="Proteomes" id="UP000332933"/>
    </source>
</evidence>
<evidence type="ECO:0000256" key="1">
    <source>
        <dbReference type="SAM" id="MobiDB-lite"/>
    </source>
</evidence>
<name>A0A485K8H9_9STRA</name>
<reference evidence="3 4" key="1">
    <citation type="submission" date="2019-03" db="EMBL/GenBank/DDBJ databases">
        <authorList>
            <person name="Gaulin E."/>
            <person name="Dumas B."/>
        </authorList>
    </citation>
    <scope>NUCLEOTIDE SEQUENCE [LARGE SCALE GENOMIC DNA]</scope>
    <source>
        <strain evidence="3">CBS 568.67</strain>
    </source>
</reference>
<dbReference type="AlphaFoldDB" id="A0A485K8H9"/>
<keyword evidence="4" id="KW-1185">Reference proteome</keyword>
<reference evidence="2" key="2">
    <citation type="submission" date="2019-06" db="EMBL/GenBank/DDBJ databases">
        <title>Genomics analysis of Aphanomyces spp. identifies a new class of oomycete effector associated with host adaptation.</title>
        <authorList>
            <person name="Gaulin E."/>
        </authorList>
    </citation>
    <scope>NUCLEOTIDE SEQUENCE</scope>
    <source>
        <strain evidence="2">CBS 578.67</strain>
    </source>
</reference>
<dbReference type="EMBL" id="VJMH01000077">
    <property type="protein sequence ID" value="KAF0719341.1"/>
    <property type="molecule type" value="Genomic_DNA"/>
</dbReference>
<evidence type="ECO:0000313" key="3">
    <source>
        <dbReference type="EMBL" id="VFT78322.1"/>
    </source>
</evidence>
<organism evidence="3 4">
    <name type="scientific">Aphanomyces stellatus</name>
    <dbReference type="NCBI Taxonomy" id="120398"/>
    <lineage>
        <taxon>Eukaryota</taxon>
        <taxon>Sar</taxon>
        <taxon>Stramenopiles</taxon>
        <taxon>Oomycota</taxon>
        <taxon>Saprolegniomycetes</taxon>
        <taxon>Saprolegniales</taxon>
        <taxon>Verrucalvaceae</taxon>
        <taxon>Aphanomyces</taxon>
    </lineage>
</organism>